<dbReference type="GO" id="GO:0016887">
    <property type="term" value="F:ATP hydrolysis activity"/>
    <property type="evidence" value="ECO:0007669"/>
    <property type="project" value="InterPro"/>
</dbReference>
<evidence type="ECO:0000313" key="2">
    <source>
        <dbReference type="EMBL" id="OIN61158.1"/>
    </source>
</evidence>
<dbReference type="Proteomes" id="UP000181790">
    <property type="component" value="Unassembled WGS sequence"/>
</dbReference>
<name>A0A1S2VTB6_9BACT</name>
<comment type="caution">
    <text evidence="2">The sequence shown here is derived from an EMBL/GenBank/DDBJ whole genome shotgun (WGS) entry which is preliminary data.</text>
</comment>
<evidence type="ECO:0000313" key="3">
    <source>
        <dbReference type="Proteomes" id="UP000181790"/>
    </source>
</evidence>
<dbReference type="InterPro" id="IPR027417">
    <property type="entry name" value="P-loop_NTPase"/>
</dbReference>
<dbReference type="AlphaFoldDB" id="A0A1S2VTB6"/>
<organism evidence="2 3">
    <name type="scientific">Arsenicibacter rosenii</name>
    <dbReference type="NCBI Taxonomy" id="1750698"/>
    <lineage>
        <taxon>Bacteria</taxon>
        <taxon>Pseudomonadati</taxon>
        <taxon>Bacteroidota</taxon>
        <taxon>Cytophagia</taxon>
        <taxon>Cytophagales</taxon>
        <taxon>Spirosomataceae</taxon>
        <taxon>Arsenicibacter</taxon>
    </lineage>
</organism>
<dbReference type="PANTHER" id="PTHR43581:SF4">
    <property type="entry name" value="ATP_GTP PHOSPHATASE"/>
    <property type="match status" value="1"/>
</dbReference>
<dbReference type="PANTHER" id="PTHR43581">
    <property type="entry name" value="ATP/GTP PHOSPHATASE"/>
    <property type="match status" value="1"/>
</dbReference>
<dbReference type="EMBL" id="MORL01000001">
    <property type="protein sequence ID" value="OIN61158.1"/>
    <property type="molecule type" value="Genomic_DNA"/>
</dbReference>
<dbReference type="GO" id="GO:0005524">
    <property type="term" value="F:ATP binding"/>
    <property type="evidence" value="ECO:0007669"/>
    <property type="project" value="InterPro"/>
</dbReference>
<reference evidence="2 3" key="1">
    <citation type="submission" date="2016-10" db="EMBL/GenBank/DDBJ databases">
        <title>Arsenicibacter rosenii gen. nov., sp. nov., an efficient arsenic-methylating bacterium isolated from an arsenic-contaminated paddy soil.</title>
        <authorList>
            <person name="Huang K."/>
        </authorList>
    </citation>
    <scope>NUCLEOTIDE SEQUENCE [LARGE SCALE GENOMIC DNA]</scope>
    <source>
        <strain evidence="2 3">SM-1</strain>
    </source>
</reference>
<proteinExistence type="predicted"/>
<sequence>MKFKNLVIENLRGFKGQHVIELSDNINVFIGRNNSGKSTILLSLYNLQKSGTLFHNDITFGNDKGSCRVRVDAQNYRMYRNDIEATPTEFSYSIFSRSRFGIIYNYSSTDGIFTEYDTNELQTNRRNFIYPYLSKRKVKSYSQQINKANSNTISDDFQYLYSKIDNIQNSANSNIRNTFLELCNKVLGFELGMNQDEIGKQVIYFIDDNYNIPLPFMGEGVANILGLLVDIAHSNGKVFIIEEPENDIHPQALKALMEIIIENSNKNQFFISTHSNIVMRMLGAKEGAKIFRVHNDMFDATLTPMRLSKCDELNTAEDRRSALEELGYEFFDFGLWEGWLILEESSAQTIIEYLIKWFIPKLSNKLKVVSAGGVDNVKKRFNTMKEMFLFLHLEEMYKNRAWVIIDSGAKENGIIQDFKKAYLGAGWKEDSFLQFSEHDFESYYPDNFNSDRKSALAITDEAKKRAAKKDLLLRVKDWIDKNEELAKSEFNKSASEIIDILRFIEQKLFNSSN</sequence>
<dbReference type="Gene3D" id="3.40.50.300">
    <property type="entry name" value="P-loop containing nucleotide triphosphate hydrolases"/>
    <property type="match status" value="1"/>
</dbReference>
<feature type="domain" description="ATPase AAA-type core" evidence="1">
    <location>
        <begin position="26"/>
        <end position="279"/>
    </location>
</feature>
<gene>
    <name evidence="2" type="ORF">BLX24_03610</name>
</gene>
<dbReference type="Pfam" id="PF13304">
    <property type="entry name" value="AAA_21"/>
    <property type="match status" value="1"/>
</dbReference>
<protein>
    <recommendedName>
        <fullName evidence="1">ATPase AAA-type core domain-containing protein</fullName>
    </recommendedName>
</protein>
<dbReference type="SUPFAM" id="SSF52540">
    <property type="entry name" value="P-loop containing nucleoside triphosphate hydrolases"/>
    <property type="match status" value="1"/>
</dbReference>
<dbReference type="OrthoDB" id="9792800at2"/>
<dbReference type="InterPro" id="IPR051396">
    <property type="entry name" value="Bact_Antivir_Def_Nuclease"/>
</dbReference>
<dbReference type="InterPro" id="IPR003959">
    <property type="entry name" value="ATPase_AAA_core"/>
</dbReference>
<accession>A0A1S2VTB6</accession>
<evidence type="ECO:0000259" key="1">
    <source>
        <dbReference type="Pfam" id="PF13304"/>
    </source>
</evidence>
<dbReference type="RefSeq" id="WP_071501662.1">
    <property type="nucleotide sequence ID" value="NZ_MORL01000001.1"/>
</dbReference>
<keyword evidence="3" id="KW-1185">Reference proteome</keyword>